<proteinExistence type="predicted"/>
<sequence length="69" mass="7978">MLEAREKIADILYDNDNYRKIEYPIGSAPWTEDPIELIVEKVVPLILALEGENWRIAVVEKESELPKNP</sequence>
<feature type="non-terminal residue" evidence="1">
    <location>
        <position position="69"/>
    </location>
</feature>
<name>X0VDH1_9ZZZZ</name>
<dbReference type="EMBL" id="BARS01023243">
    <property type="protein sequence ID" value="GAG09312.1"/>
    <property type="molecule type" value="Genomic_DNA"/>
</dbReference>
<accession>X0VDH1</accession>
<dbReference type="AlphaFoldDB" id="X0VDH1"/>
<organism evidence="1">
    <name type="scientific">marine sediment metagenome</name>
    <dbReference type="NCBI Taxonomy" id="412755"/>
    <lineage>
        <taxon>unclassified sequences</taxon>
        <taxon>metagenomes</taxon>
        <taxon>ecological metagenomes</taxon>
    </lineage>
</organism>
<reference evidence="1" key="1">
    <citation type="journal article" date="2014" name="Front. Microbiol.">
        <title>High frequency of phylogenetically diverse reductive dehalogenase-homologous genes in deep subseafloor sedimentary metagenomes.</title>
        <authorList>
            <person name="Kawai M."/>
            <person name="Futagami T."/>
            <person name="Toyoda A."/>
            <person name="Takaki Y."/>
            <person name="Nishi S."/>
            <person name="Hori S."/>
            <person name="Arai W."/>
            <person name="Tsubouchi T."/>
            <person name="Morono Y."/>
            <person name="Uchiyama I."/>
            <person name="Ito T."/>
            <person name="Fujiyama A."/>
            <person name="Inagaki F."/>
            <person name="Takami H."/>
        </authorList>
    </citation>
    <scope>NUCLEOTIDE SEQUENCE</scope>
    <source>
        <strain evidence="1">Expedition CK06-06</strain>
    </source>
</reference>
<comment type="caution">
    <text evidence="1">The sequence shown here is derived from an EMBL/GenBank/DDBJ whole genome shotgun (WGS) entry which is preliminary data.</text>
</comment>
<protein>
    <submittedName>
        <fullName evidence="1">Uncharacterized protein</fullName>
    </submittedName>
</protein>
<evidence type="ECO:0000313" key="1">
    <source>
        <dbReference type="EMBL" id="GAG09312.1"/>
    </source>
</evidence>
<gene>
    <name evidence="1" type="ORF">S01H1_37036</name>
</gene>